<proteinExistence type="predicted"/>
<dbReference type="HOGENOM" id="CLU_094839_0_0_5"/>
<dbReference type="InterPro" id="IPR029039">
    <property type="entry name" value="Flavoprotein-like_sf"/>
</dbReference>
<name>A9DCM9_HOEPD</name>
<dbReference type="InterPro" id="IPR052200">
    <property type="entry name" value="Protoporphyrinogen_IX_DH"/>
</dbReference>
<dbReference type="GO" id="GO:0010181">
    <property type="term" value="F:FMN binding"/>
    <property type="evidence" value="ECO:0007669"/>
    <property type="project" value="TreeGrafter"/>
</dbReference>
<keyword evidence="2" id="KW-0560">Oxidoreductase</keyword>
<dbReference type="PANTHER" id="PTHR38030">
    <property type="entry name" value="PROTOPORPHYRINOGEN IX DEHYDROGENASE [MENAQUINONE]"/>
    <property type="match status" value="1"/>
</dbReference>
<dbReference type="RefSeq" id="WP_007197143.1">
    <property type="nucleotide sequence ID" value="NZ_CM002917.1"/>
</dbReference>
<dbReference type="GO" id="GO:0070819">
    <property type="term" value="F:menaquinone-dependent protoporphyrinogen oxidase activity"/>
    <property type="evidence" value="ECO:0007669"/>
    <property type="project" value="TreeGrafter"/>
</dbReference>
<dbReference type="eggNOG" id="COG4635">
    <property type="taxonomic scope" value="Bacteria"/>
</dbReference>
<reference evidence="2 3" key="1">
    <citation type="submission" date="2007-10" db="EMBL/GenBank/DDBJ databases">
        <authorList>
            <person name="Wagner-Dobler I."/>
            <person name="Ferriera S."/>
            <person name="Johnson J."/>
            <person name="Kravitz S."/>
            <person name="Beeson K."/>
            <person name="Sutton G."/>
            <person name="Rogers Y.-H."/>
            <person name="Friedman R."/>
            <person name="Frazier M."/>
            <person name="Venter J.C."/>
        </authorList>
    </citation>
    <scope>NUCLEOTIDE SEQUENCE [LARGE SCALE GENOMIC DNA]</scope>
    <source>
        <strain evidence="2 3">DFL-43</strain>
    </source>
</reference>
<dbReference type="Gene3D" id="3.40.50.360">
    <property type="match status" value="1"/>
</dbReference>
<accession>A9DCM9</accession>
<evidence type="ECO:0000259" key="1">
    <source>
        <dbReference type="Pfam" id="PF12724"/>
    </source>
</evidence>
<evidence type="ECO:0000313" key="2">
    <source>
        <dbReference type="EMBL" id="EDQ32168.1"/>
    </source>
</evidence>
<feature type="domain" description="Flavodoxin" evidence="1">
    <location>
        <begin position="4"/>
        <end position="153"/>
    </location>
</feature>
<reference evidence="2 3" key="2">
    <citation type="submission" date="2012-06" db="EMBL/GenBank/DDBJ databases">
        <authorList>
            <person name="Fiebig A."/>
        </authorList>
    </citation>
    <scope>NUCLEOTIDE SEQUENCE [LARGE SCALE GENOMIC DNA]</scope>
    <source>
        <strain evidence="2 3">DFL-43</strain>
    </source>
</reference>
<dbReference type="PANTHER" id="PTHR38030:SF2">
    <property type="entry name" value="PROTOPORPHYRINOGEN IX DEHYDROGENASE [QUINONE]"/>
    <property type="match status" value="1"/>
</dbReference>
<dbReference type="OrthoDB" id="9795729at2"/>
<dbReference type="EC" id="1.3.3.4" evidence="2"/>
<dbReference type="Pfam" id="PF12724">
    <property type="entry name" value="Flavodoxin_5"/>
    <property type="match status" value="1"/>
</dbReference>
<dbReference type="AlphaFoldDB" id="A9DCM9"/>
<dbReference type="InterPro" id="IPR026816">
    <property type="entry name" value="Flavodoxin_dom"/>
</dbReference>
<comment type="caution">
    <text evidence="2">The sequence shown here is derived from an EMBL/GenBank/DDBJ whole genome shotgun (WGS) entry which is preliminary data.</text>
</comment>
<dbReference type="GO" id="GO:0004729">
    <property type="term" value="F:oxygen-dependent protoporphyrinogen oxidase activity"/>
    <property type="evidence" value="ECO:0007669"/>
    <property type="project" value="UniProtKB-EC"/>
</dbReference>
<gene>
    <name evidence="2" type="ORF">HPDFL43_06797</name>
</gene>
<sequence length="187" mass="20854">MAILVLYATVEGHSRKIAEHVAADLETRGHMVVLGDLREPGFAVPGRFDGIVLCAPIHIGRYPDPVIHFATDWKDALNSVPNAFVSVSLAIASESEEEREHARAYPLGLEKKTGYRPQFVHHAAGALKYLEYDFFKRMMLRHISAKEGGPVDTSRDHELTDWDALDRFVADFSDLVVRTEDAEPSAI</sequence>
<dbReference type="EMBL" id="ABIA03000002">
    <property type="protein sequence ID" value="EDQ32168.1"/>
    <property type="molecule type" value="Genomic_DNA"/>
</dbReference>
<dbReference type="STRING" id="411684.HPDFL43_06797"/>
<dbReference type="GO" id="GO:0006783">
    <property type="term" value="P:heme biosynthetic process"/>
    <property type="evidence" value="ECO:0007669"/>
    <property type="project" value="TreeGrafter"/>
</dbReference>
<protein>
    <submittedName>
        <fullName evidence="2">Flavodoxin</fullName>
        <ecNumber evidence="2">1.3.3.4</ecNumber>
    </submittedName>
</protein>
<dbReference type="Proteomes" id="UP000004291">
    <property type="component" value="Chromosome"/>
</dbReference>
<keyword evidence="3" id="KW-1185">Reference proteome</keyword>
<evidence type="ECO:0000313" key="3">
    <source>
        <dbReference type="Proteomes" id="UP000004291"/>
    </source>
</evidence>
<dbReference type="SUPFAM" id="SSF52218">
    <property type="entry name" value="Flavoproteins"/>
    <property type="match status" value="1"/>
</dbReference>
<organism evidence="2 3">
    <name type="scientific">Hoeflea phototrophica (strain DSM 17068 / NCIMB 14078 / DFL-43)</name>
    <dbReference type="NCBI Taxonomy" id="411684"/>
    <lineage>
        <taxon>Bacteria</taxon>
        <taxon>Pseudomonadati</taxon>
        <taxon>Pseudomonadota</taxon>
        <taxon>Alphaproteobacteria</taxon>
        <taxon>Hyphomicrobiales</taxon>
        <taxon>Rhizobiaceae</taxon>
        <taxon>Hoeflea</taxon>
    </lineage>
</organism>